<dbReference type="Proteomes" id="UP001055811">
    <property type="component" value="Linkage Group LG01"/>
</dbReference>
<proteinExistence type="predicted"/>
<gene>
    <name evidence="1" type="ORF">L2E82_06321</name>
</gene>
<evidence type="ECO:0000313" key="2">
    <source>
        <dbReference type="Proteomes" id="UP001055811"/>
    </source>
</evidence>
<reference evidence="2" key="1">
    <citation type="journal article" date="2022" name="Mol. Ecol. Resour.">
        <title>The genomes of chicory, endive, great burdock and yacon provide insights into Asteraceae palaeo-polyploidization history and plant inulin production.</title>
        <authorList>
            <person name="Fan W."/>
            <person name="Wang S."/>
            <person name="Wang H."/>
            <person name="Wang A."/>
            <person name="Jiang F."/>
            <person name="Liu H."/>
            <person name="Zhao H."/>
            <person name="Xu D."/>
            <person name="Zhang Y."/>
        </authorList>
    </citation>
    <scope>NUCLEOTIDE SEQUENCE [LARGE SCALE GENOMIC DNA]</scope>
    <source>
        <strain evidence="2">cv. Punajuju</strain>
    </source>
</reference>
<evidence type="ECO:0000313" key="1">
    <source>
        <dbReference type="EMBL" id="KAI3792441.1"/>
    </source>
</evidence>
<comment type="caution">
    <text evidence="1">The sequence shown here is derived from an EMBL/GenBank/DDBJ whole genome shotgun (WGS) entry which is preliminary data.</text>
</comment>
<organism evidence="1 2">
    <name type="scientific">Cichorium intybus</name>
    <name type="common">Chicory</name>
    <dbReference type="NCBI Taxonomy" id="13427"/>
    <lineage>
        <taxon>Eukaryota</taxon>
        <taxon>Viridiplantae</taxon>
        <taxon>Streptophyta</taxon>
        <taxon>Embryophyta</taxon>
        <taxon>Tracheophyta</taxon>
        <taxon>Spermatophyta</taxon>
        <taxon>Magnoliopsida</taxon>
        <taxon>eudicotyledons</taxon>
        <taxon>Gunneridae</taxon>
        <taxon>Pentapetalae</taxon>
        <taxon>asterids</taxon>
        <taxon>campanulids</taxon>
        <taxon>Asterales</taxon>
        <taxon>Asteraceae</taxon>
        <taxon>Cichorioideae</taxon>
        <taxon>Cichorieae</taxon>
        <taxon>Cichoriinae</taxon>
        <taxon>Cichorium</taxon>
    </lineage>
</organism>
<name>A0ACB9HAA0_CICIN</name>
<reference evidence="1 2" key="2">
    <citation type="journal article" date="2022" name="Mol. Ecol. Resour.">
        <title>The genomes of chicory, endive, great burdock and yacon provide insights into Asteraceae paleo-polyploidization history and plant inulin production.</title>
        <authorList>
            <person name="Fan W."/>
            <person name="Wang S."/>
            <person name="Wang H."/>
            <person name="Wang A."/>
            <person name="Jiang F."/>
            <person name="Liu H."/>
            <person name="Zhao H."/>
            <person name="Xu D."/>
            <person name="Zhang Y."/>
        </authorList>
    </citation>
    <scope>NUCLEOTIDE SEQUENCE [LARGE SCALE GENOMIC DNA]</scope>
    <source>
        <strain evidence="2">cv. Punajuju</strain>
        <tissue evidence="1">Leaves</tissue>
    </source>
</reference>
<protein>
    <submittedName>
        <fullName evidence="1">Uncharacterized protein</fullName>
    </submittedName>
</protein>
<sequence length="106" mass="12149">MPLTQLPTNTPIDIDDYTPTKQPDFGHSSQFKGSNITIYFPFDGMYFTHALQWLQSRFLSPLLLFWLEANLKDCQILILLATSIFNTTNNLEHELLFLVVHSSKSG</sequence>
<keyword evidence="2" id="KW-1185">Reference proteome</keyword>
<dbReference type="EMBL" id="CM042009">
    <property type="protein sequence ID" value="KAI3792441.1"/>
    <property type="molecule type" value="Genomic_DNA"/>
</dbReference>
<accession>A0ACB9HAA0</accession>